<feature type="domain" description="PDZ" evidence="2">
    <location>
        <begin position="127"/>
        <end position="186"/>
    </location>
</feature>
<evidence type="ECO:0000259" key="2">
    <source>
        <dbReference type="PROSITE" id="PS50106"/>
    </source>
</evidence>
<keyword evidence="4" id="KW-1185">Reference proteome</keyword>
<dbReference type="PROSITE" id="PS50106">
    <property type="entry name" value="PDZ"/>
    <property type="match status" value="3"/>
</dbReference>
<dbReference type="Gene3D" id="2.30.42.10">
    <property type="match status" value="3"/>
</dbReference>
<dbReference type="SUPFAM" id="SSF50156">
    <property type="entry name" value="PDZ domain-like"/>
    <property type="match status" value="3"/>
</dbReference>
<dbReference type="Pfam" id="PF00595">
    <property type="entry name" value="PDZ"/>
    <property type="match status" value="3"/>
</dbReference>
<gene>
    <name evidence="3" type="ORF">UPYG_G00113800</name>
</gene>
<dbReference type="AlphaFoldDB" id="A0ABD0XNM0"/>
<feature type="domain" description="PDZ" evidence="2">
    <location>
        <begin position="16"/>
        <end position="98"/>
    </location>
</feature>
<dbReference type="Proteomes" id="UP001557470">
    <property type="component" value="Unassembled WGS sequence"/>
</dbReference>
<dbReference type="EMBL" id="JAGEUA010000003">
    <property type="protein sequence ID" value="KAL0993776.1"/>
    <property type="molecule type" value="Genomic_DNA"/>
</dbReference>
<proteinExistence type="predicted"/>
<feature type="domain" description="PDZ" evidence="2">
    <location>
        <begin position="255"/>
        <end position="338"/>
    </location>
</feature>
<dbReference type="InterPro" id="IPR036034">
    <property type="entry name" value="PDZ_sf"/>
</dbReference>
<evidence type="ECO:0000313" key="4">
    <source>
        <dbReference type="Proteomes" id="UP001557470"/>
    </source>
</evidence>
<dbReference type="CDD" id="cd06768">
    <property type="entry name" value="PDZ_NHERF-like"/>
    <property type="match status" value="2"/>
</dbReference>
<name>A0ABD0XNM0_UMBPY</name>
<keyword evidence="1" id="KW-0677">Repeat</keyword>
<accession>A0ABD0XNM0</accession>
<protein>
    <recommendedName>
        <fullName evidence="2">PDZ domain-containing protein</fullName>
    </recommendedName>
</protein>
<dbReference type="InterPro" id="IPR051067">
    <property type="entry name" value="NHER"/>
</dbReference>
<dbReference type="SMART" id="SM00228">
    <property type="entry name" value="PDZ"/>
    <property type="match status" value="3"/>
</dbReference>
<dbReference type="PANTHER" id="PTHR14191">
    <property type="entry name" value="PDZ DOMAIN CONTAINING PROTEIN"/>
    <property type="match status" value="1"/>
</dbReference>
<evidence type="ECO:0000313" key="3">
    <source>
        <dbReference type="EMBL" id="KAL0993776.1"/>
    </source>
</evidence>
<dbReference type="InterPro" id="IPR001478">
    <property type="entry name" value="PDZ"/>
</dbReference>
<reference evidence="3 4" key="1">
    <citation type="submission" date="2024-06" db="EMBL/GenBank/DDBJ databases">
        <authorList>
            <person name="Pan Q."/>
            <person name="Wen M."/>
            <person name="Jouanno E."/>
            <person name="Zahm M."/>
            <person name="Klopp C."/>
            <person name="Cabau C."/>
            <person name="Louis A."/>
            <person name="Berthelot C."/>
            <person name="Parey E."/>
            <person name="Roest Crollius H."/>
            <person name="Montfort J."/>
            <person name="Robinson-Rechavi M."/>
            <person name="Bouchez O."/>
            <person name="Lampietro C."/>
            <person name="Lopez Roques C."/>
            <person name="Donnadieu C."/>
            <person name="Postlethwait J."/>
            <person name="Bobe J."/>
            <person name="Verreycken H."/>
            <person name="Guiguen Y."/>
        </authorList>
    </citation>
    <scope>NUCLEOTIDE SEQUENCE [LARGE SCALE GENOMIC DNA]</scope>
    <source>
        <strain evidence="3">Up_M1</strain>
        <tissue evidence="3">Testis</tissue>
    </source>
</reference>
<dbReference type="PANTHER" id="PTHR14191:SF20">
    <property type="entry name" value="NA(+)_H(+) EXCHANGE REGULATORY COFACTOR NHE-RF4"/>
    <property type="match status" value="1"/>
</dbReference>
<comment type="caution">
    <text evidence="3">The sequence shown here is derived from an EMBL/GenBank/DDBJ whole genome shotgun (WGS) entry which is preliminary data.</text>
</comment>
<organism evidence="3 4">
    <name type="scientific">Umbra pygmaea</name>
    <name type="common">Eastern mudminnow</name>
    <dbReference type="NCBI Taxonomy" id="75934"/>
    <lineage>
        <taxon>Eukaryota</taxon>
        <taxon>Metazoa</taxon>
        <taxon>Chordata</taxon>
        <taxon>Craniata</taxon>
        <taxon>Vertebrata</taxon>
        <taxon>Euteleostomi</taxon>
        <taxon>Actinopterygii</taxon>
        <taxon>Neopterygii</taxon>
        <taxon>Teleostei</taxon>
        <taxon>Protacanthopterygii</taxon>
        <taxon>Esociformes</taxon>
        <taxon>Umbridae</taxon>
        <taxon>Umbra</taxon>
    </lineage>
</organism>
<evidence type="ECO:0000256" key="1">
    <source>
        <dbReference type="ARBA" id="ARBA00022737"/>
    </source>
</evidence>
<sequence>MVITDDADPVSVLTPRLCILKREEGESFGFRLRVERGCHGHVIRQVTASGVADCSGLKDGDRLLEVNESFVVDFTHLELAMRIKLSGNQLCLLVLDGEVYDQAVLEGHDLQAIARAHRGVGYSPPRLFHITRDTHSGFGVNFLPLEGQKGQFLVSVVRGGSAERAGVCQGDRLLWIDGAAVSDLSHRGLSKVWNPTSHPTAGPSTPRRISRVKKCRDHMTILVIDMESEKSYAHRRMPILPTMARSYNLPYRPRKLHLALGSEGYGFLLREEKTPSGRKAHVMREVDHGSPAEEAGMQEGDELLEVNGREVESLAHKDIVDRIRKSGQQVSLTIITSCGQQYYKQLGLSALLLFYGTNENLALHPVVAVEVPKEQPAVWPTKPSPRLCIFEKGPPKTLVEN</sequence>